<comment type="caution">
    <text evidence="2">The sequence shown here is derived from an EMBL/GenBank/DDBJ whole genome shotgun (WGS) entry which is preliminary data.</text>
</comment>
<accession>A0A367IR30</accession>
<sequence length="263" mass="29278">MENTNLDDITNNSQQRPRSASVQSSRSWPLLPVLQVTTTGSSSNDAHLNNRQTEVINEPIMEADSKNASSNSTTSDSETSSEYEDILEQDLPRRHSCTRQLTGKKSTTASKKSDSAGTLVEAALEQPQARERHVRFGDHILEAGHLVERMLSTRIEDDVEPPSHNYHTHTIDEDSIYLRNGSIEDGRSPSSPTAATGSVLASLMKLESQRKQAILTKQKSVKRKKVNKESFNIFMLRAFFLVKKGPKEQNAEAKIHVQPATQL</sequence>
<evidence type="ECO:0000256" key="1">
    <source>
        <dbReference type="SAM" id="MobiDB-lite"/>
    </source>
</evidence>
<evidence type="ECO:0000313" key="2">
    <source>
        <dbReference type="EMBL" id="RCH80079.1"/>
    </source>
</evidence>
<keyword evidence="3" id="KW-1185">Reference proteome</keyword>
<dbReference type="STRING" id="86630.A0A367IR30"/>
<dbReference type="Proteomes" id="UP000252139">
    <property type="component" value="Unassembled WGS sequence"/>
</dbReference>
<feature type="region of interest" description="Disordered" evidence="1">
    <location>
        <begin position="1"/>
        <end position="26"/>
    </location>
</feature>
<feature type="compositionally biased region" description="Low complexity" evidence="1">
    <location>
        <begin position="103"/>
        <end position="118"/>
    </location>
</feature>
<proteinExistence type="predicted"/>
<protein>
    <submittedName>
        <fullName evidence="2">Uncharacterized protein</fullName>
    </submittedName>
</protein>
<name>A0A367IR30_RHIAZ</name>
<feature type="compositionally biased region" description="Acidic residues" evidence="1">
    <location>
        <begin position="79"/>
        <end position="88"/>
    </location>
</feature>
<evidence type="ECO:0000313" key="3">
    <source>
        <dbReference type="Proteomes" id="UP000252139"/>
    </source>
</evidence>
<dbReference type="EMBL" id="PJQL01004110">
    <property type="protein sequence ID" value="RCH80079.1"/>
    <property type="molecule type" value="Genomic_DNA"/>
</dbReference>
<reference evidence="2 3" key="1">
    <citation type="journal article" date="2018" name="G3 (Bethesda)">
        <title>Phylogenetic and Phylogenomic Definition of Rhizopus Species.</title>
        <authorList>
            <person name="Gryganskyi A.P."/>
            <person name="Golan J."/>
            <person name="Dolatabadi S."/>
            <person name="Mondo S."/>
            <person name="Robb S."/>
            <person name="Idnurm A."/>
            <person name="Muszewska A."/>
            <person name="Steczkiewicz K."/>
            <person name="Masonjones S."/>
            <person name="Liao H.L."/>
            <person name="Gajdeczka M.T."/>
            <person name="Anike F."/>
            <person name="Vuek A."/>
            <person name="Anishchenko I.M."/>
            <person name="Voigt K."/>
            <person name="de Hoog G.S."/>
            <person name="Smith M.E."/>
            <person name="Heitman J."/>
            <person name="Vilgalys R."/>
            <person name="Stajich J.E."/>
        </authorList>
    </citation>
    <scope>NUCLEOTIDE SEQUENCE [LARGE SCALE GENOMIC DNA]</scope>
    <source>
        <strain evidence="2 3">CBS 357.93</strain>
    </source>
</reference>
<organism evidence="2 3">
    <name type="scientific">Rhizopus azygosporus</name>
    <name type="common">Rhizopus microsporus var. azygosporus</name>
    <dbReference type="NCBI Taxonomy" id="86630"/>
    <lineage>
        <taxon>Eukaryota</taxon>
        <taxon>Fungi</taxon>
        <taxon>Fungi incertae sedis</taxon>
        <taxon>Mucoromycota</taxon>
        <taxon>Mucoromycotina</taxon>
        <taxon>Mucoromycetes</taxon>
        <taxon>Mucorales</taxon>
        <taxon>Mucorineae</taxon>
        <taxon>Rhizopodaceae</taxon>
        <taxon>Rhizopus</taxon>
    </lineage>
</organism>
<feature type="compositionally biased region" description="Low complexity" evidence="1">
    <location>
        <begin position="66"/>
        <end position="78"/>
    </location>
</feature>
<feature type="region of interest" description="Disordered" evidence="1">
    <location>
        <begin position="60"/>
        <end position="119"/>
    </location>
</feature>
<dbReference type="AlphaFoldDB" id="A0A367IR30"/>
<gene>
    <name evidence="2" type="ORF">CU097_003507</name>
</gene>